<evidence type="ECO:0000313" key="3">
    <source>
        <dbReference type="Proteomes" id="UP001597128"/>
    </source>
</evidence>
<dbReference type="Pfam" id="PF02655">
    <property type="entry name" value="ATP-grasp_3"/>
    <property type="match status" value="1"/>
</dbReference>
<protein>
    <submittedName>
        <fullName evidence="2">ATP-grasp domain-containing protein</fullName>
    </submittedName>
</protein>
<reference evidence="3" key="1">
    <citation type="journal article" date="2019" name="Int. J. Syst. Evol. Microbiol.">
        <title>The Global Catalogue of Microorganisms (GCM) 10K type strain sequencing project: providing services to taxonomists for standard genome sequencing and annotation.</title>
        <authorList>
            <consortium name="The Broad Institute Genomics Platform"/>
            <consortium name="The Broad Institute Genome Sequencing Center for Infectious Disease"/>
            <person name="Wu L."/>
            <person name="Ma J."/>
        </authorList>
    </citation>
    <scope>NUCLEOTIDE SEQUENCE [LARGE SCALE GENOMIC DNA]</scope>
    <source>
        <strain evidence="3">CCUG 58412</strain>
    </source>
</reference>
<dbReference type="Gene3D" id="3.30.470.20">
    <property type="entry name" value="ATP-grasp fold, B domain"/>
    <property type="match status" value="1"/>
</dbReference>
<proteinExistence type="predicted"/>
<comment type="caution">
    <text evidence="2">The sequence shown here is derived from an EMBL/GenBank/DDBJ whole genome shotgun (WGS) entry which is preliminary data.</text>
</comment>
<evidence type="ECO:0000313" key="2">
    <source>
        <dbReference type="EMBL" id="MFD0912553.1"/>
    </source>
</evidence>
<dbReference type="EMBL" id="JBHTKB010000001">
    <property type="protein sequence ID" value="MFD0912553.1"/>
    <property type="molecule type" value="Genomic_DNA"/>
</dbReference>
<accession>A0ABW3F4L1</accession>
<sequence>MARREGHEVLAVDAFADVDTRQAAQQVWRLPALAGQLSAEDASALFEKLDSWQPDAVLVGSGFEASIELYQRLYQRYALAGNTPALLAQVKNPYWLSSYCAAHGVMTPPVQAQAPQAGPWLYKVAGQSGGSHVLHWDKAAVVSPDPAAYWQMLQPGLAVGALFVVEADLVTLLGVHALRQRPGNYTYAGATRLHEPQLIAAMQALLAALVPGLGLVGINSLDAIWQHGQLHLLEINPRLSASMRLYSDLPLIQAQLASCQRGLMPELATNGNYASHCILYARQAIATEDLVFPAWLEDKPDGGSISAGLPLCSLYAEAATKDELEQALQDKKTQLEKLWGTYVCERIEFNIH</sequence>
<organism evidence="2 3">
    <name type="scientific">Methylophilus luteus</name>
    <dbReference type="NCBI Taxonomy" id="640108"/>
    <lineage>
        <taxon>Bacteria</taxon>
        <taxon>Pseudomonadati</taxon>
        <taxon>Pseudomonadota</taxon>
        <taxon>Betaproteobacteria</taxon>
        <taxon>Nitrosomonadales</taxon>
        <taxon>Methylophilaceae</taxon>
        <taxon>Methylophilus</taxon>
    </lineage>
</organism>
<evidence type="ECO:0000259" key="1">
    <source>
        <dbReference type="Pfam" id="PF02655"/>
    </source>
</evidence>
<dbReference type="InterPro" id="IPR003806">
    <property type="entry name" value="ATP-grasp_PylC-type"/>
</dbReference>
<keyword evidence="3" id="KW-1185">Reference proteome</keyword>
<dbReference type="RefSeq" id="WP_379055593.1">
    <property type="nucleotide sequence ID" value="NZ_JBHTKB010000001.1"/>
</dbReference>
<gene>
    <name evidence="2" type="ORF">ACFQ1Z_03235</name>
</gene>
<feature type="domain" description="ATP-grasp fold PylC-type" evidence="1">
    <location>
        <begin position="119"/>
        <end position="242"/>
    </location>
</feature>
<name>A0ABW3F4L1_9PROT</name>
<dbReference type="Proteomes" id="UP001597128">
    <property type="component" value="Unassembled WGS sequence"/>
</dbReference>
<dbReference type="SUPFAM" id="SSF56059">
    <property type="entry name" value="Glutathione synthetase ATP-binding domain-like"/>
    <property type="match status" value="1"/>
</dbReference>